<dbReference type="Pfam" id="PF00085">
    <property type="entry name" value="Thioredoxin"/>
    <property type="match status" value="1"/>
</dbReference>
<gene>
    <name evidence="3" type="ORF">ETQ85_11710</name>
</gene>
<dbReference type="Proteomes" id="UP000389128">
    <property type="component" value="Unassembled WGS sequence"/>
</dbReference>
<dbReference type="InterPro" id="IPR013766">
    <property type="entry name" value="Thioredoxin_domain"/>
</dbReference>
<dbReference type="RefSeq" id="WP_148579254.1">
    <property type="nucleotide sequence ID" value="NZ_SDKK01000010.1"/>
</dbReference>
<name>A0A6C2CS19_9RHOO</name>
<dbReference type="InterPro" id="IPR036249">
    <property type="entry name" value="Thioredoxin-like_sf"/>
</dbReference>
<feature type="signal peptide" evidence="1">
    <location>
        <begin position="1"/>
        <end position="22"/>
    </location>
</feature>
<dbReference type="CDD" id="cd02947">
    <property type="entry name" value="TRX_family"/>
    <property type="match status" value="1"/>
</dbReference>
<organism evidence="3 4">
    <name type="scientific">Zoogloea oleivorans</name>
    <dbReference type="NCBI Taxonomy" id="1552750"/>
    <lineage>
        <taxon>Bacteria</taxon>
        <taxon>Pseudomonadati</taxon>
        <taxon>Pseudomonadota</taxon>
        <taxon>Betaproteobacteria</taxon>
        <taxon>Rhodocyclales</taxon>
        <taxon>Zoogloeaceae</taxon>
        <taxon>Zoogloea</taxon>
    </lineage>
</organism>
<dbReference type="EMBL" id="SDKK01000010">
    <property type="protein sequence ID" value="TYC56516.1"/>
    <property type="molecule type" value="Genomic_DNA"/>
</dbReference>
<dbReference type="PROSITE" id="PS51352">
    <property type="entry name" value="THIOREDOXIN_2"/>
    <property type="match status" value="1"/>
</dbReference>
<dbReference type="OrthoDB" id="9798454at2"/>
<keyword evidence="4" id="KW-1185">Reference proteome</keyword>
<evidence type="ECO:0000259" key="2">
    <source>
        <dbReference type="PROSITE" id="PS51352"/>
    </source>
</evidence>
<proteinExistence type="predicted"/>
<comment type="caution">
    <text evidence="3">The sequence shown here is derived from an EMBL/GenBank/DDBJ whole genome shotgun (WGS) entry which is preliminary data.</text>
</comment>
<dbReference type="PANTHER" id="PTHR45663">
    <property type="entry name" value="GEO12009P1"/>
    <property type="match status" value="1"/>
</dbReference>
<accession>A0A6C2CS19</accession>
<reference evidence="3 4" key="1">
    <citation type="submission" date="2019-01" db="EMBL/GenBank/DDBJ databases">
        <title>Zoogloea oleivorans genome sequencing and assembly.</title>
        <authorList>
            <person name="Tancsics A."/>
            <person name="Farkas M."/>
            <person name="Kriszt B."/>
            <person name="Maroti G."/>
            <person name="Horvath B."/>
        </authorList>
    </citation>
    <scope>NUCLEOTIDE SEQUENCE [LARGE SCALE GENOMIC DNA]</scope>
    <source>
        <strain evidence="3 4">Buc</strain>
    </source>
</reference>
<dbReference type="PANTHER" id="PTHR45663:SF11">
    <property type="entry name" value="GEO12009P1"/>
    <property type="match status" value="1"/>
</dbReference>
<feature type="chain" id="PRO_5025520703" evidence="1">
    <location>
        <begin position="23"/>
        <end position="127"/>
    </location>
</feature>
<feature type="domain" description="Thioredoxin" evidence="2">
    <location>
        <begin position="1"/>
        <end position="127"/>
    </location>
</feature>
<evidence type="ECO:0000256" key="1">
    <source>
        <dbReference type="SAM" id="SignalP"/>
    </source>
</evidence>
<dbReference type="GO" id="GO:0005737">
    <property type="term" value="C:cytoplasm"/>
    <property type="evidence" value="ECO:0007669"/>
    <property type="project" value="TreeGrafter"/>
</dbReference>
<protein>
    <submittedName>
        <fullName evidence="3">Thioredoxin</fullName>
    </submittedName>
</protein>
<evidence type="ECO:0000313" key="3">
    <source>
        <dbReference type="EMBL" id="TYC56516.1"/>
    </source>
</evidence>
<sequence length="127" mass="13791">MNTLQRLTTSIALLLCMGAAHALEIQPYTPAALADAQKAGQPVALHFHASWCPTCRAQEKVFNALKPDTTLALPLLVVDYDKERALKQKLKVHTQSTVIVYRGDKETARVAGETDPAKLKAALQSAL</sequence>
<dbReference type="AlphaFoldDB" id="A0A6C2CS19"/>
<evidence type="ECO:0000313" key="4">
    <source>
        <dbReference type="Proteomes" id="UP000389128"/>
    </source>
</evidence>
<keyword evidence="1" id="KW-0732">Signal</keyword>
<dbReference type="SUPFAM" id="SSF52833">
    <property type="entry name" value="Thioredoxin-like"/>
    <property type="match status" value="1"/>
</dbReference>
<dbReference type="Gene3D" id="3.40.30.10">
    <property type="entry name" value="Glutaredoxin"/>
    <property type="match status" value="1"/>
</dbReference>
<dbReference type="GO" id="GO:0015035">
    <property type="term" value="F:protein-disulfide reductase activity"/>
    <property type="evidence" value="ECO:0007669"/>
    <property type="project" value="TreeGrafter"/>
</dbReference>